<dbReference type="InterPro" id="IPR004006">
    <property type="entry name" value="DhaK_dom"/>
</dbReference>
<dbReference type="InterPro" id="IPR050861">
    <property type="entry name" value="Dihydroxyacetone_Kinase"/>
</dbReference>
<sequence>EMEVGMGIHGEPGLKRTKLKKANEIADIMAEKVISDLPFKSGEEVAVLINGLGATPPEELFILYNRFHDILGDHGISIYKTFVGEYATSMEMAGASLTLLRLNKEFKVLLDAPAFSPFLLQWR</sequence>
<name>X1UW80_9ZZZZ</name>
<organism evidence="2">
    <name type="scientific">marine sediment metagenome</name>
    <dbReference type="NCBI Taxonomy" id="412755"/>
    <lineage>
        <taxon>unclassified sequences</taxon>
        <taxon>metagenomes</taxon>
        <taxon>ecological metagenomes</taxon>
    </lineage>
</organism>
<dbReference type="PANTHER" id="PTHR28629:SF4">
    <property type="entry name" value="TRIOKINASE_FMN CYCLASE"/>
    <property type="match status" value="1"/>
</dbReference>
<dbReference type="Pfam" id="PF02733">
    <property type="entry name" value="Dak1"/>
    <property type="match status" value="1"/>
</dbReference>
<dbReference type="GO" id="GO:0005829">
    <property type="term" value="C:cytosol"/>
    <property type="evidence" value="ECO:0007669"/>
    <property type="project" value="TreeGrafter"/>
</dbReference>
<accession>X1UW80</accession>
<gene>
    <name evidence="2" type="ORF">S12H4_60287</name>
</gene>
<dbReference type="GO" id="GO:0004371">
    <property type="term" value="F:glycerone kinase activity"/>
    <property type="evidence" value="ECO:0007669"/>
    <property type="project" value="InterPro"/>
</dbReference>
<dbReference type="SUPFAM" id="SSF82549">
    <property type="entry name" value="DAK1/DegV-like"/>
    <property type="match status" value="1"/>
</dbReference>
<dbReference type="EMBL" id="BARW01039640">
    <property type="protein sequence ID" value="GAJ21753.1"/>
    <property type="molecule type" value="Genomic_DNA"/>
</dbReference>
<feature type="non-terminal residue" evidence="2">
    <location>
        <position position="1"/>
    </location>
</feature>
<dbReference type="AlphaFoldDB" id="X1UW80"/>
<comment type="caution">
    <text evidence="2">The sequence shown here is derived from an EMBL/GenBank/DDBJ whole genome shotgun (WGS) entry which is preliminary data.</text>
</comment>
<protein>
    <recommendedName>
        <fullName evidence="1">DhaK domain-containing protein</fullName>
    </recommendedName>
</protein>
<dbReference type="PANTHER" id="PTHR28629">
    <property type="entry name" value="TRIOKINASE/FMN CYCLASE"/>
    <property type="match status" value="1"/>
</dbReference>
<reference evidence="2" key="1">
    <citation type="journal article" date="2014" name="Front. Microbiol.">
        <title>High frequency of phylogenetically diverse reductive dehalogenase-homologous genes in deep subseafloor sedimentary metagenomes.</title>
        <authorList>
            <person name="Kawai M."/>
            <person name="Futagami T."/>
            <person name="Toyoda A."/>
            <person name="Takaki Y."/>
            <person name="Nishi S."/>
            <person name="Hori S."/>
            <person name="Arai W."/>
            <person name="Tsubouchi T."/>
            <person name="Morono Y."/>
            <person name="Uchiyama I."/>
            <person name="Ito T."/>
            <person name="Fujiyama A."/>
            <person name="Inagaki F."/>
            <person name="Takami H."/>
        </authorList>
    </citation>
    <scope>NUCLEOTIDE SEQUENCE</scope>
    <source>
        <strain evidence="2">Expedition CK06-06</strain>
    </source>
</reference>
<evidence type="ECO:0000313" key="2">
    <source>
        <dbReference type="EMBL" id="GAJ21753.1"/>
    </source>
</evidence>
<dbReference type="PROSITE" id="PS51481">
    <property type="entry name" value="DHAK"/>
    <property type="match status" value="1"/>
</dbReference>
<dbReference type="GO" id="GO:0019563">
    <property type="term" value="P:glycerol catabolic process"/>
    <property type="evidence" value="ECO:0007669"/>
    <property type="project" value="TreeGrafter"/>
</dbReference>
<feature type="domain" description="DhaK" evidence="1">
    <location>
        <begin position="1"/>
        <end position="119"/>
    </location>
</feature>
<proteinExistence type="predicted"/>
<dbReference type="Gene3D" id="3.30.1180.20">
    <property type="entry name" value="Dihydroxyacetone kinase, domain 2"/>
    <property type="match status" value="1"/>
</dbReference>
<evidence type="ECO:0000259" key="1">
    <source>
        <dbReference type="PROSITE" id="PS51481"/>
    </source>
</evidence>